<sequence>MDKKDQQSSSLPPQYQQSISSGRESVSTIILNQDGSKENYGEPSANIVDVGAAIEEYHDMKKELSRISRRSSGIVNLEKAGEEGRVPEEIFDLDQFLQGMSYQDKQIGKKPKHLGLIWKNLEVEGVGADAHTIPTVITGLSSLLQPWKIFNIGKSSSKKTILHPLSGFVKEGEMLLVLGRPGAGCSTLLRVLANMRSAYTKINGDISFGGIDHGTFSKQYRGQVIYMDEEDNHFPTLTTKETLEFALRTKTPGNRLPDETRKVFVNKLIYMLGNMLGLAKNMNTMVGNASIRGLSGGERKRLSIAEAMTTQSSINIWDCATRGLDAASALDYVRSLRIMTNVLHKTTVSTLYQASDSIFALYNKVILLDNGYCIYFGPVEEARAYFEDLGFYCPPRKSTPDFLTGICNPLEREIKPGFTPPETSSEMHKHYLESGVHKRMLTELDDYESKIINEKPADLFKEVVGEEHQKFAPKSHPYTASFYHQVKALTIRQLQLLFKSYEALISRYGTVLILGFVIGSCFYKSPLTGAGAISRAGAVCFTVVCNAFVSHTELVNFMTGRPILEKHKHFAMYRPSAYYLSQVVVDIPITIAQVLIYQLSAYFLMGLYSDADRFFTFFIIMCWITFAIIGFFRFFGVITTSFDVANQASCLAFIVFFLYLGYFIVYDAMHPWFFWLHWLDPLAYGFKALLINEMRGQIYSCDGPGNAIPYGPGYDDWTHKICTMKGSKPGENFVLGDNYLREGLGFEPSWLWVPNFIMLIAFFLFFTVLNMFLVEYLHIGGNGSLTKLYLPGKAPKPRTDEEERERLERQQKITEQMESISTGTTFSWHHVNYTVPFKGGPLQLLHDVSGIVKPGHLTALMGSSGAGKTTLLDVLAQRKTIGKVDGRIYLNNEVLMKDFERITGYCEQMDIHQPAVTVREGMQFSAYLRQGSSVPKSEKDAYVEQIIQLLEMDDIADAQIGEVEHGFGISVEERKRLTIAMELVAKPKLIFLDEPTSGLDAQSSYNIVRFLRKLADAGWPVLCTIHQPSSILFEHFDHLLLLVRGGRTAYYGEIGQNSKTMIDYFESNGGPKCTSNANPAEYILEVVGAGTAAINNTSKKDWADVWQKSNEAKVLEKELEAIHNAADTNPPRKAFTYAAPFWTQTYLVHKRLSLVYWRSSSYNLGRFITVVCISLFLGFTFWKMSLSSLDMQSRLFVFFATMILGYMMIILAQPKFMTERVYFRREYASRFYGWVPFAISTILVEIPYIIFLCALYMFCLYWTAGLNNVSEACGYYYLMLVLFIFWAVSIGFVLGGVTENPYVAAILDPLVITTVIIFAGMAQTEASLPRFWSSWMYWLDPFHYVMEGFAVNELENLQVVCNDGDLFKFLPPANQTCGTYLQTFFANGGSGYITSPNSTIQCEYCNYRTAKEYYSSSFNWDESNKWRNIGIICVFSAFNIILFGILVYWKRKAKR</sequence>
<evidence type="ECO:0000313" key="13">
    <source>
        <dbReference type="Proteomes" id="UP000646827"/>
    </source>
</evidence>
<feature type="transmembrane region" description="Helical" evidence="10">
    <location>
        <begin position="1302"/>
        <end position="1322"/>
    </location>
</feature>
<dbReference type="InterPro" id="IPR034003">
    <property type="entry name" value="ABCG_PDR_2"/>
</dbReference>
<dbReference type="CDD" id="cd03232">
    <property type="entry name" value="ABCG_PDR_domain2"/>
    <property type="match status" value="1"/>
</dbReference>
<dbReference type="EMBL" id="JAEPRB010000011">
    <property type="protein sequence ID" value="KAG2227046.1"/>
    <property type="molecule type" value="Genomic_DNA"/>
</dbReference>
<dbReference type="FunFam" id="3.40.50.300:FF:000054">
    <property type="entry name" value="ABC multidrug transporter atrF"/>
    <property type="match status" value="1"/>
</dbReference>
<feature type="transmembrane region" description="Helical" evidence="10">
    <location>
        <begin position="1194"/>
        <end position="1212"/>
    </location>
</feature>
<dbReference type="SMART" id="SM00382">
    <property type="entry name" value="AAA"/>
    <property type="match status" value="2"/>
</dbReference>
<dbReference type="InterPro" id="IPR010929">
    <property type="entry name" value="PDR_CDR_ABC"/>
</dbReference>
<feature type="transmembrane region" description="Helical" evidence="10">
    <location>
        <begin position="577"/>
        <end position="599"/>
    </location>
</feature>
<dbReference type="Pfam" id="PF06422">
    <property type="entry name" value="PDR_CDR"/>
    <property type="match status" value="2"/>
</dbReference>
<dbReference type="GO" id="GO:0016020">
    <property type="term" value="C:membrane"/>
    <property type="evidence" value="ECO:0007669"/>
    <property type="project" value="UniProtKB-SubCell"/>
</dbReference>
<dbReference type="InterPro" id="IPR034001">
    <property type="entry name" value="ABCG_PDR_1"/>
</dbReference>
<feature type="transmembrane region" description="Helical" evidence="10">
    <location>
        <begin position="1164"/>
        <end position="1182"/>
    </location>
</feature>
<organism evidence="12 13">
    <name type="scientific">Circinella minor</name>
    <dbReference type="NCBI Taxonomy" id="1195481"/>
    <lineage>
        <taxon>Eukaryota</taxon>
        <taxon>Fungi</taxon>
        <taxon>Fungi incertae sedis</taxon>
        <taxon>Mucoromycota</taxon>
        <taxon>Mucoromycotina</taxon>
        <taxon>Mucoromycetes</taxon>
        <taxon>Mucorales</taxon>
        <taxon>Lichtheimiaceae</taxon>
        <taxon>Circinella</taxon>
    </lineage>
</organism>
<evidence type="ECO:0000256" key="5">
    <source>
        <dbReference type="ARBA" id="ARBA00022741"/>
    </source>
</evidence>
<reference evidence="12 13" key="1">
    <citation type="submission" date="2020-12" db="EMBL/GenBank/DDBJ databases">
        <title>Metabolic potential, ecology and presence of endohyphal bacteria is reflected in genomic diversity of Mucoromycotina.</title>
        <authorList>
            <person name="Muszewska A."/>
            <person name="Okrasinska A."/>
            <person name="Steczkiewicz K."/>
            <person name="Drgas O."/>
            <person name="Orlowska M."/>
            <person name="Perlinska-Lenart U."/>
            <person name="Aleksandrzak-Piekarczyk T."/>
            <person name="Szatraj K."/>
            <person name="Zielenkiewicz U."/>
            <person name="Pilsyk S."/>
            <person name="Malc E."/>
            <person name="Mieczkowski P."/>
            <person name="Kruszewska J.S."/>
            <person name="Biernat P."/>
            <person name="Pawlowska J."/>
        </authorList>
    </citation>
    <scope>NUCLEOTIDE SEQUENCE [LARGE SCALE GENOMIC DNA]</scope>
    <source>
        <strain evidence="12 13">CBS 142.35</strain>
    </source>
</reference>
<dbReference type="Pfam" id="PF00005">
    <property type="entry name" value="ABC_tran"/>
    <property type="match status" value="2"/>
</dbReference>
<comment type="caution">
    <text evidence="12">The sequence shown here is derived from an EMBL/GenBank/DDBJ whole genome shotgun (WGS) entry which is preliminary data.</text>
</comment>
<evidence type="ECO:0000256" key="8">
    <source>
        <dbReference type="ARBA" id="ARBA00023136"/>
    </source>
</evidence>
<dbReference type="InterPro" id="IPR013525">
    <property type="entry name" value="ABC2_TM"/>
</dbReference>
<evidence type="ECO:0000256" key="7">
    <source>
        <dbReference type="ARBA" id="ARBA00022989"/>
    </source>
</evidence>
<comment type="similarity">
    <text evidence="2">Belongs to the ABC transporter superfamily. ABCG family. PDR (TC 3.A.1.205) subfamily.</text>
</comment>
<dbReference type="Pfam" id="PF14510">
    <property type="entry name" value="ABC_trans_N"/>
    <property type="match status" value="1"/>
</dbReference>
<keyword evidence="13" id="KW-1185">Reference proteome</keyword>
<comment type="subcellular location">
    <subcellularLocation>
        <location evidence="1">Membrane</location>
        <topology evidence="1">Multi-pass membrane protein</topology>
    </subcellularLocation>
</comment>
<dbReference type="GO" id="GO:0005524">
    <property type="term" value="F:ATP binding"/>
    <property type="evidence" value="ECO:0007669"/>
    <property type="project" value="UniProtKB-KW"/>
</dbReference>
<dbReference type="PANTHER" id="PTHR19241">
    <property type="entry name" value="ATP-BINDING CASSETTE TRANSPORTER"/>
    <property type="match status" value="1"/>
</dbReference>
<keyword evidence="6" id="KW-0067">ATP-binding</keyword>
<gene>
    <name evidence="12" type="ORF">INT45_006453</name>
</gene>
<evidence type="ECO:0000256" key="4">
    <source>
        <dbReference type="ARBA" id="ARBA00022692"/>
    </source>
</evidence>
<feature type="transmembrane region" description="Helical" evidence="10">
    <location>
        <begin position="614"/>
        <end position="636"/>
    </location>
</feature>
<dbReference type="OrthoDB" id="245989at2759"/>
<dbReference type="InterPro" id="IPR029481">
    <property type="entry name" value="ABC_trans_N"/>
</dbReference>
<keyword evidence="3" id="KW-0813">Transport</keyword>
<dbReference type="CDD" id="cd03233">
    <property type="entry name" value="ABCG_PDR_domain1"/>
    <property type="match status" value="1"/>
</dbReference>
<dbReference type="Proteomes" id="UP000646827">
    <property type="component" value="Unassembled WGS sequence"/>
</dbReference>
<evidence type="ECO:0000313" key="12">
    <source>
        <dbReference type="EMBL" id="KAG2227046.1"/>
    </source>
</evidence>
<feature type="transmembrane region" description="Helical" evidence="10">
    <location>
        <begin position="756"/>
        <end position="777"/>
    </location>
</feature>
<keyword evidence="8 10" id="KW-0472">Membrane</keyword>
<dbReference type="Pfam" id="PF01061">
    <property type="entry name" value="ABC2_membrane"/>
    <property type="match status" value="2"/>
</dbReference>
<name>A0A8H7VLG0_9FUNG</name>
<feature type="transmembrane region" description="Helical" evidence="10">
    <location>
        <begin position="648"/>
        <end position="666"/>
    </location>
</feature>
<feature type="domain" description="ABC transporter" evidence="11">
    <location>
        <begin position="826"/>
        <end position="1069"/>
    </location>
</feature>
<dbReference type="InterPro" id="IPR003593">
    <property type="entry name" value="AAA+_ATPase"/>
</dbReference>
<dbReference type="SUPFAM" id="SSF52540">
    <property type="entry name" value="P-loop containing nucleoside triphosphate hydrolases"/>
    <property type="match status" value="2"/>
</dbReference>
<protein>
    <recommendedName>
        <fullName evidence="11">ABC transporter domain-containing protein</fullName>
    </recommendedName>
</protein>
<keyword evidence="4 10" id="KW-0812">Transmembrane</keyword>
<feature type="region of interest" description="Disordered" evidence="9">
    <location>
        <begin position="1"/>
        <end position="24"/>
    </location>
</feature>
<evidence type="ECO:0000256" key="3">
    <source>
        <dbReference type="ARBA" id="ARBA00022448"/>
    </source>
</evidence>
<dbReference type="InterPro" id="IPR027417">
    <property type="entry name" value="P-loop_NTPase"/>
</dbReference>
<feature type="compositionally biased region" description="Low complexity" evidence="9">
    <location>
        <begin position="7"/>
        <end position="21"/>
    </location>
</feature>
<evidence type="ECO:0000256" key="10">
    <source>
        <dbReference type="SAM" id="Phobius"/>
    </source>
</evidence>
<dbReference type="InterPro" id="IPR003439">
    <property type="entry name" value="ABC_transporter-like_ATP-bd"/>
</dbReference>
<dbReference type="InterPro" id="IPR017871">
    <property type="entry name" value="ABC_transporter-like_CS"/>
</dbReference>
<dbReference type="GO" id="GO:0016887">
    <property type="term" value="F:ATP hydrolysis activity"/>
    <property type="evidence" value="ECO:0007669"/>
    <property type="project" value="InterPro"/>
</dbReference>
<feature type="transmembrane region" description="Helical" evidence="10">
    <location>
        <begin position="1233"/>
        <end position="1263"/>
    </location>
</feature>
<dbReference type="InterPro" id="IPR043926">
    <property type="entry name" value="ABCG_dom"/>
</dbReference>
<keyword evidence="5" id="KW-0547">Nucleotide-binding</keyword>
<feature type="transmembrane region" description="Helical" evidence="10">
    <location>
        <begin position="1429"/>
        <end position="1449"/>
    </location>
</feature>
<dbReference type="Gene3D" id="3.40.50.300">
    <property type="entry name" value="P-loop containing nucleotide triphosphate hydrolases"/>
    <property type="match status" value="2"/>
</dbReference>
<dbReference type="PROSITE" id="PS50893">
    <property type="entry name" value="ABC_TRANSPORTER_2"/>
    <property type="match status" value="2"/>
</dbReference>
<evidence type="ECO:0000256" key="1">
    <source>
        <dbReference type="ARBA" id="ARBA00004141"/>
    </source>
</evidence>
<accession>A0A8H7VLG0</accession>
<dbReference type="GO" id="GO:0140359">
    <property type="term" value="F:ABC-type transporter activity"/>
    <property type="evidence" value="ECO:0007669"/>
    <property type="project" value="InterPro"/>
</dbReference>
<dbReference type="Pfam" id="PF19055">
    <property type="entry name" value="ABC2_membrane_7"/>
    <property type="match status" value="1"/>
</dbReference>
<feature type="transmembrane region" description="Helical" evidence="10">
    <location>
        <begin position="1275"/>
        <end position="1295"/>
    </location>
</feature>
<proteinExistence type="inferred from homology"/>
<evidence type="ECO:0000259" key="11">
    <source>
        <dbReference type="PROSITE" id="PS50893"/>
    </source>
</evidence>
<dbReference type="PROSITE" id="PS00211">
    <property type="entry name" value="ABC_TRANSPORTER_1"/>
    <property type="match status" value="1"/>
</dbReference>
<keyword evidence="7 10" id="KW-1133">Transmembrane helix</keyword>
<evidence type="ECO:0000256" key="6">
    <source>
        <dbReference type="ARBA" id="ARBA00022840"/>
    </source>
</evidence>
<evidence type="ECO:0000256" key="2">
    <source>
        <dbReference type="ARBA" id="ARBA00006012"/>
    </source>
</evidence>
<feature type="domain" description="ABC transporter" evidence="11">
    <location>
        <begin position="147"/>
        <end position="395"/>
    </location>
</feature>
<evidence type="ECO:0000256" key="9">
    <source>
        <dbReference type="SAM" id="MobiDB-lite"/>
    </source>
</evidence>
<feature type="transmembrane region" description="Helical" evidence="10">
    <location>
        <begin position="508"/>
        <end position="526"/>
    </location>
</feature>